<sequence>MADTTNAKGKGPSLPSVTNVRVYDRDKYVATGTIVAGEVSIYMPGIMNTNYAKQISVIVNGTEKVKVPVNQDGTFRYYAKDIVKAVTDVVKVVLYNRNGTVMETLDVLIGTTAVSAETRTGSYANMYQVGASYITGGYNNVLTLKALDGKSSGDPTTIEGMPTPMAIELPRLELNTISSVDRIVSGMTEPSGYVRLTVDGTARSVPQADATGYFSISSSSIISGSIVLVESKVGSYYPGSVTVTVPAPAGAPVTPTNLAVSEITQTTAKLTWAASPGATSYKLYQNSSMVPWKSTSITSYSLTGTAGSSWTYQVTALNASGESLMTAKVPVNFLPE</sequence>
<name>A0A1S7FSY5_9LIST</name>
<dbReference type="PROSITE" id="PS50853">
    <property type="entry name" value="FN3"/>
    <property type="match status" value="1"/>
</dbReference>
<reference evidence="3" key="1">
    <citation type="submission" date="2015-03" db="EMBL/GenBank/DDBJ databases">
        <authorList>
            <person name="Ferrari E."/>
            <person name="Walter M.C."/>
            <person name="Huptas C."/>
            <person name="Scherer S."/>
            <person name="Mueller-Herbst S."/>
        </authorList>
    </citation>
    <scope>NUCLEOTIDE SEQUENCE [LARGE SCALE GENOMIC DNA]</scope>
    <source>
        <strain evidence="3">LWP01</strain>
    </source>
</reference>
<protein>
    <recommendedName>
        <fullName evidence="1">Fibronectin type-III domain-containing protein</fullName>
    </recommendedName>
</protein>
<dbReference type="KEGG" id="lwi:UE46_05355"/>
<evidence type="ECO:0000313" key="3">
    <source>
        <dbReference type="Proteomes" id="UP000223060"/>
    </source>
</evidence>
<accession>A0A1S7FYZ3</accession>
<dbReference type="Pfam" id="PF20622">
    <property type="entry name" value="Big_15"/>
    <property type="match status" value="1"/>
</dbReference>
<dbReference type="InterPro" id="IPR046746">
    <property type="entry name" value="Big_15"/>
</dbReference>
<dbReference type="EMBL" id="CP011102">
    <property type="protein sequence ID" value="AQY50510.1"/>
    <property type="molecule type" value="Genomic_DNA"/>
</dbReference>
<organism evidence="2 3">
    <name type="scientific">Listeria weihenstephanensis</name>
    <dbReference type="NCBI Taxonomy" id="1006155"/>
    <lineage>
        <taxon>Bacteria</taxon>
        <taxon>Bacillati</taxon>
        <taxon>Bacillota</taxon>
        <taxon>Bacilli</taxon>
        <taxon>Bacillales</taxon>
        <taxon>Listeriaceae</taxon>
        <taxon>Listeria</taxon>
    </lineage>
</organism>
<feature type="domain" description="Fibronectin type-III" evidence="1">
    <location>
        <begin position="254"/>
        <end position="336"/>
    </location>
</feature>
<dbReference type="AlphaFoldDB" id="A0A1S7FSY5"/>
<proteinExistence type="predicted"/>
<accession>A0A1S7FSY5</accession>
<gene>
    <name evidence="2" type="ORF">UE46_05355</name>
</gene>
<dbReference type="InterPro" id="IPR003961">
    <property type="entry name" value="FN3_dom"/>
</dbReference>
<dbReference type="InterPro" id="IPR013783">
    <property type="entry name" value="Ig-like_fold"/>
</dbReference>
<dbReference type="InterPro" id="IPR036116">
    <property type="entry name" value="FN3_sf"/>
</dbReference>
<evidence type="ECO:0000313" key="2">
    <source>
        <dbReference type="EMBL" id="AQY50510.1"/>
    </source>
</evidence>
<dbReference type="SMART" id="SM00060">
    <property type="entry name" value="FN3"/>
    <property type="match status" value="1"/>
</dbReference>
<dbReference type="Proteomes" id="UP000223060">
    <property type="component" value="Chromosome"/>
</dbReference>
<keyword evidence="3" id="KW-1185">Reference proteome</keyword>
<dbReference type="Gene3D" id="2.60.40.10">
    <property type="entry name" value="Immunoglobulins"/>
    <property type="match status" value="1"/>
</dbReference>
<evidence type="ECO:0000259" key="1">
    <source>
        <dbReference type="PROSITE" id="PS50853"/>
    </source>
</evidence>
<dbReference type="SUPFAM" id="SSF49265">
    <property type="entry name" value="Fibronectin type III"/>
    <property type="match status" value="1"/>
</dbReference>
<dbReference type="CDD" id="cd00063">
    <property type="entry name" value="FN3"/>
    <property type="match status" value="1"/>
</dbReference>